<evidence type="ECO:0000313" key="3">
    <source>
        <dbReference type="Proteomes" id="UP001345963"/>
    </source>
</evidence>
<keyword evidence="1" id="KW-0812">Transmembrane</keyword>
<dbReference type="Proteomes" id="UP001345963">
    <property type="component" value="Unassembled WGS sequence"/>
</dbReference>
<organism evidence="2 3">
    <name type="scientific">Ataeniobius toweri</name>
    <dbReference type="NCBI Taxonomy" id="208326"/>
    <lineage>
        <taxon>Eukaryota</taxon>
        <taxon>Metazoa</taxon>
        <taxon>Chordata</taxon>
        <taxon>Craniata</taxon>
        <taxon>Vertebrata</taxon>
        <taxon>Euteleostomi</taxon>
        <taxon>Actinopterygii</taxon>
        <taxon>Neopterygii</taxon>
        <taxon>Teleostei</taxon>
        <taxon>Neoteleostei</taxon>
        <taxon>Acanthomorphata</taxon>
        <taxon>Ovalentaria</taxon>
        <taxon>Atherinomorphae</taxon>
        <taxon>Cyprinodontiformes</taxon>
        <taxon>Goodeidae</taxon>
        <taxon>Ataeniobius</taxon>
    </lineage>
</organism>
<dbReference type="EMBL" id="JAHUTI010070902">
    <property type="protein sequence ID" value="MED6255371.1"/>
    <property type="molecule type" value="Genomic_DNA"/>
</dbReference>
<name>A0ABU7BY22_9TELE</name>
<evidence type="ECO:0000256" key="1">
    <source>
        <dbReference type="SAM" id="Phobius"/>
    </source>
</evidence>
<sequence length="99" mass="10982">MHSVFTVWAAKLCLTDVMLMVFVVIGHWGALTLKRQHLTAVDHDAELQHELRSALYEGLEQTQHADICALKHHAAVVVTALWVSMPAALHPQIQGVDIP</sequence>
<proteinExistence type="predicted"/>
<evidence type="ECO:0000313" key="2">
    <source>
        <dbReference type="EMBL" id="MED6255371.1"/>
    </source>
</evidence>
<reference evidence="2 3" key="1">
    <citation type="submission" date="2021-07" db="EMBL/GenBank/DDBJ databases">
        <authorList>
            <person name="Palmer J.M."/>
        </authorList>
    </citation>
    <scope>NUCLEOTIDE SEQUENCE [LARGE SCALE GENOMIC DNA]</scope>
    <source>
        <strain evidence="2 3">AT_MEX2019</strain>
        <tissue evidence="2">Muscle</tissue>
    </source>
</reference>
<gene>
    <name evidence="2" type="ORF">ATANTOWER_008794</name>
</gene>
<protein>
    <submittedName>
        <fullName evidence="2">Uncharacterized protein</fullName>
    </submittedName>
</protein>
<keyword evidence="1" id="KW-0472">Membrane</keyword>
<keyword evidence="1" id="KW-1133">Transmembrane helix</keyword>
<accession>A0ABU7BY22</accession>
<feature type="non-terminal residue" evidence="2">
    <location>
        <position position="99"/>
    </location>
</feature>
<comment type="caution">
    <text evidence="2">The sequence shown here is derived from an EMBL/GenBank/DDBJ whole genome shotgun (WGS) entry which is preliminary data.</text>
</comment>
<keyword evidence="3" id="KW-1185">Reference proteome</keyword>
<feature type="transmembrane region" description="Helical" evidence="1">
    <location>
        <begin position="6"/>
        <end position="28"/>
    </location>
</feature>